<dbReference type="InterPro" id="IPR036390">
    <property type="entry name" value="WH_DNA-bd_sf"/>
</dbReference>
<dbReference type="GO" id="GO:0045892">
    <property type="term" value="P:negative regulation of DNA-templated transcription"/>
    <property type="evidence" value="ECO:0007669"/>
    <property type="project" value="TreeGrafter"/>
</dbReference>
<feature type="domain" description="IclR-ED" evidence="5">
    <location>
        <begin position="69"/>
        <end position="253"/>
    </location>
</feature>
<keyword evidence="1" id="KW-0805">Transcription regulation</keyword>
<keyword evidence="7" id="KW-1185">Reference proteome</keyword>
<dbReference type="SUPFAM" id="SSF46785">
    <property type="entry name" value="Winged helix' DNA-binding domain"/>
    <property type="match status" value="1"/>
</dbReference>
<dbReference type="Pfam" id="PF01614">
    <property type="entry name" value="IclR_C"/>
    <property type="match status" value="1"/>
</dbReference>
<dbReference type="Proteomes" id="UP000218083">
    <property type="component" value="Unassembled WGS sequence"/>
</dbReference>
<dbReference type="SMART" id="SM00346">
    <property type="entry name" value="HTH_ICLR"/>
    <property type="match status" value="1"/>
</dbReference>
<dbReference type="PANTHER" id="PTHR30136:SF35">
    <property type="entry name" value="HTH-TYPE TRANSCRIPTIONAL REGULATOR RV1719"/>
    <property type="match status" value="1"/>
</dbReference>
<comment type="caution">
    <text evidence="6">The sequence shown here is derived from an EMBL/GenBank/DDBJ whole genome shotgun (WGS) entry which is preliminary data.</text>
</comment>
<dbReference type="PROSITE" id="PS51077">
    <property type="entry name" value="HTH_ICLR"/>
    <property type="match status" value="1"/>
</dbReference>
<dbReference type="PROSITE" id="PS51078">
    <property type="entry name" value="ICLR_ED"/>
    <property type="match status" value="1"/>
</dbReference>
<protein>
    <submittedName>
        <fullName evidence="6">Transcriptional regulator</fullName>
    </submittedName>
</protein>
<dbReference type="Gene3D" id="1.10.10.10">
    <property type="entry name" value="Winged helix-like DNA-binding domain superfamily/Winged helix DNA-binding domain"/>
    <property type="match status" value="1"/>
</dbReference>
<dbReference type="GO" id="GO:0003677">
    <property type="term" value="F:DNA binding"/>
    <property type="evidence" value="ECO:0007669"/>
    <property type="project" value="UniProtKB-KW"/>
</dbReference>
<dbReference type="InterPro" id="IPR036388">
    <property type="entry name" value="WH-like_DNA-bd_sf"/>
</dbReference>
<dbReference type="SUPFAM" id="SSF55781">
    <property type="entry name" value="GAF domain-like"/>
    <property type="match status" value="1"/>
</dbReference>
<dbReference type="EMBL" id="NSKC01000008">
    <property type="protein sequence ID" value="PAU82928.1"/>
    <property type="molecule type" value="Genomic_DNA"/>
</dbReference>
<evidence type="ECO:0000313" key="6">
    <source>
        <dbReference type="EMBL" id="PAU82928.1"/>
    </source>
</evidence>
<evidence type="ECO:0000256" key="3">
    <source>
        <dbReference type="ARBA" id="ARBA00023163"/>
    </source>
</evidence>
<dbReference type="Gene3D" id="3.30.450.40">
    <property type="match status" value="1"/>
</dbReference>
<gene>
    <name evidence="6" type="ORF">CK500_12430</name>
</gene>
<dbReference type="Pfam" id="PF09339">
    <property type="entry name" value="HTH_IclR"/>
    <property type="match status" value="1"/>
</dbReference>
<dbReference type="InterPro" id="IPR050707">
    <property type="entry name" value="HTH_MetabolicPath_Reg"/>
</dbReference>
<reference evidence="6 7" key="1">
    <citation type="submission" date="2017-08" db="EMBL/GenBank/DDBJ databases">
        <title>The strain WRN001 was isolated from Binhai saline alkaline soil, Tianjin, China.</title>
        <authorList>
            <person name="Liu D."/>
            <person name="Zhang G."/>
        </authorList>
    </citation>
    <scope>NUCLEOTIDE SEQUENCE [LARGE SCALE GENOMIC DNA]</scope>
    <source>
        <strain evidence="6 7">WN019</strain>
    </source>
</reference>
<proteinExistence type="predicted"/>
<dbReference type="RefSeq" id="WP_095637540.1">
    <property type="nucleotide sequence ID" value="NZ_NSKC01000008.1"/>
</dbReference>
<dbReference type="InterPro" id="IPR005471">
    <property type="entry name" value="Tscrpt_reg_IclR_N"/>
</dbReference>
<evidence type="ECO:0000256" key="2">
    <source>
        <dbReference type="ARBA" id="ARBA00023125"/>
    </source>
</evidence>
<organism evidence="6 7">
    <name type="scientific">Halorubrum salipaludis</name>
    <dbReference type="NCBI Taxonomy" id="2032630"/>
    <lineage>
        <taxon>Archaea</taxon>
        <taxon>Methanobacteriati</taxon>
        <taxon>Methanobacteriota</taxon>
        <taxon>Stenosarchaea group</taxon>
        <taxon>Halobacteria</taxon>
        <taxon>Halobacteriales</taxon>
        <taxon>Haloferacaceae</taxon>
        <taxon>Halorubrum</taxon>
    </lineage>
</organism>
<dbReference type="InterPro" id="IPR014757">
    <property type="entry name" value="Tscrpt_reg_IclR_C"/>
</dbReference>
<name>A0A2A2FD89_9EURY</name>
<dbReference type="PANTHER" id="PTHR30136">
    <property type="entry name" value="HELIX-TURN-HELIX TRANSCRIPTIONAL REGULATOR, ICLR FAMILY"/>
    <property type="match status" value="1"/>
</dbReference>
<feature type="domain" description="HTH iclR-type" evidence="4">
    <location>
        <begin position="9"/>
        <end position="68"/>
    </location>
</feature>
<evidence type="ECO:0000256" key="1">
    <source>
        <dbReference type="ARBA" id="ARBA00023015"/>
    </source>
</evidence>
<dbReference type="InterPro" id="IPR029016">
    <property type="entry name" value="GAF-like_dom_sf"/>
</dbReference>
<evidence type="ECO:0000259" key="5">
    <source>
        <dbReference type="PROSITE" id="PS51078"/>
    </source>
</evidence>
<accession>A0A2A2FD89</accession>
<evidence type="ECO:0000313" key="7">
    <source>
        <dbReference type="Proteomes" id="UP000218083"/>
    </source>
</evidence>
<evidence type="ECO:0000259" key="4">
    <source>
        <dbReference type="PROSITE" id="PS51077"/>
    </source>
</evidence>
<dbReference type="OrthoDB" id="14763at2157"/>
<keyword evidence="3" id="KW-0804">Transcription</keyword>
<keyword evidence="2" id="KW-0238">DNA-binding</keyword>
<dbReference type="GO" id="GO:0003700">
    <property type="term" value="F:DNA-binding transcription factor activity"/>
    <property type="evidence" value="ECO:0007669"/>
    <property type="project" value="TreeGrafter"/>
</dbReference>
<sequence length="254" mass="27992">MDNPPASTVKTTAKSLEIVELLFDRGPMTLEAVGNEADMTRSTAHRHLFTLQEHGYVVKDGNEYGLSFKFLTVGGDLQREIPEYQMIKSKVDDLAEQTSERAQFIVREGLERVYIYTETGENPVQTGAHMGRRGTLYASAAGKAILANLPESTRESLVDAFEFERTGPNTITDRAELREALAEVRDRGYALNIEESTGGVHAMGTCLRGRDGEVIGALSVSGPGTRLRTDRLETDIREKVLAAANELELHIVHT</sequence>
<dbReference type="AlphaFoldDB" id="A0A2A2FD89"/>